<reference evidence="1" key="1">
    <citation type="submission" date="2022-08" db="EMBL/GenBank/DDBJ databases">
        <title>A Global Phylogenomic Analysis of the Shiitake Genus Lentinula.</title>
        <authorList>
            <consortium name="DOE Joint Genome Institute"/>
            <person name="Sierra-Patev S."/>
            <person name="Min B."/>
            <person name="Naranjo-Ortiz M."/>
            <person name="Looney B."/>
            <person name="Konkel Z."/>
            <person name="Slot J.C."/>
            <person name="Sakamoto Y."/>
            <person name="Steenwyk J.L."/>
            <person name="Rokas A."/>
            <person name="Carro J."/>
            <person name="Camarero S."/>
            <person name="Ferreira P."/>
            <person name="Molpeceres G."/>
            <person name="Ruiz-Duenas F.J."/>
            <person name="Serrano A."/>
            <person name="Henrissat B."/>
            <person name="Drula E."/>
            <person name="Hughes K.W."/>
            <person name="Mata J.L."/>
            <person name="Ishikawa N.K."/>
            <person name="Vargas-Isla R."/>
            <person name="Ushijima S."/>
            <person name="Smith C.A."/>
            <person name="Ahrendt S."/>
            <person name="Andreopoulos W."/>
            <person name="He G."/>
            <person name="Labutti K."/>
            <person name="Lipzen A."/>
            <person name="Ng V."/>
            <person name="Riley R."/>
            <person name="Sandor L."/>
            <person name="Barry K."/>
            <person name="Martinez A.T."/>
            <person name="Xiao Y."/>
            <person name="Gibbons J.G."/>
            <person name="Terashima K."/>
            <person name="Grigoriev I.V."/>
            <person name="Hibbett D.S."/>
        </authorList>
    </citation>
    <scope>NUCLEOTIDE SEQUENCE</scope>
    <source>
        <strain evidence="1">JLM2183</strain>
    </source>
</reference>
<evidence type="ECO:0000313" key="2">
    <source>
        <dbReference type="Proteomes" id="UP001150266"/>
    </source>
</evidence>
<protein>
    <submittedName>
        <fullName evidence="1">Uncharacterized protein</fullName>
    </submittedName>
</protein>
<organism evidence="1 2">
    <name type="scientific">Lentinula aciculospora</name>
    <dbReference type="NCBI Taxonomy" id="153920"/>
    <lineage>
        <taxon>Eukaryota</taxon>
        <taxon>Fungi</taxon>
        <taxon>Dikarya</taxon>
        <taxon>Basidiomycota</taxon>
        <taxon>Agaricomycotina</taxon>
        <taxon>Agaricomycetes</taxon>
        <taxon>Agaricomycetidae</taxon>
        <taxon>Agaricales</taxon>
        <taxon>Marasmiineae</taxon>
        <taxon>Omphalotaceae</taxon>
        <taxon>Lentinula</taxon>
    </lineage>
</organism>
<name>A0A9W9DV06_9AGAR</name>
<dbReference type="EMBL" id="JAOTPV010000003">
    <property type="protein sequence ID" value="KAJ4485418.1"/>
    <property type="molecule type" value="Genomic_DNA"/>
</dbReference>
<gene>
    <name evidence="1" type="ORF">J3R30DRAFT_1355211</name>
</gene>
<dbReference type="Proteomes" id="UP001150266">
    <property type="component" value="Unassembled WGS sequence"/>
</dbReference>
<keyword evidence="2" id="KW-1185">Reference proteome</keyword>
<proteinExistence type="predicted"/>
<dbReference type="AlphaFoldDB" id="A0A9W9DV06"/>
<comment type="caution">
    <text evidence="1">The sequence shown here is derived from an EMBL/GenBank/DDBJ whole genome shotgun (WGS) entry which is preliminary data.</text>
</comment>
<evidence type="ECO:0000313" key="1">
    <source>
        <dbReference type="EMBL" id="KAJ4485418.1"/>
    </source>
</evidence>
<sequence length="387" mass="44809">MLFGPQILASKYGESAMTSLQNYLDNIFIEHITSLRSFQSCVRALVFTRARSTRGLVKDRSTGKIQLRHRLPIKHAFDEDMYPRAVFTIALPFTNLRLLEFDRTLWPESDLIPFHQLISKNPWLERITLLGLRIGWREPSSEAVLLPYPEPVDAESDLIESILKCCPHLKDLRIETDTPFSTEHDAWDTNQQTVCNAEPRVTRTRMLAIQRLIILGYSVQLLRLTFLHTSFMGLRSIRLDSYIHVHTLLREAPQAARHITHLDTGLIVVNDGIDFEVHPNDWPDLKYLRFHWYGDKEISPHCRSAYTQLNELSLLLNVPEDIQRDTIDEWSRTVLETMTDIVLLEPRTTFVNAIRIVDVTGDAGPYEQHAWGTEISVNCAGHDWKWF</sequence>
<accession>A0A9W9DV06</accession>